<keyword evidence="4" id="KW-0456">Lyase</keyword>
<dbReference type="Gene3D" id="3.20.20.70">
    <property type="entry name" value="Aldolase class I"/>
    <property type="match status" value="1"/>
</dbReference>
<dbReference type="PANTHER" id="PTHR30246">
    <property type="entry name" value="2-KETO-3-DEOXY-6-PHOSPHOGLUCONATE ALDOLASE"/>
    <property type="match status" value="1"/>
</dbReference>
<evidence type="ECO:0000313" key="6">
    <source>
        <dbReference type="EMBL" id="SFK31787.1"/>
    </source>
</evidence>
<gene>
    <name evidence="6" type="ORF">SAMN04488518_10456</name>
</gene>
<dbReference type="RefSeq" id="WP_093518624.1">
    <property type="nucleotide sequence ID" value="NZ_FOSK01000004.1"/>
</dbReference>
<dbReference type="InterPro" id="IPR000887">
    <property type="entry name" value="Aldlse_KDPG_KHG"/>
</dbReference>
<evidence type="ECO:0000313" key="7">
    <source>
        <dbReference type="Proteomes" id="UP000199598"/>
    </source>
</evidence>
<keyword evidence="7" id="KW-1185">Reference proteome</keyword>
<comment type="pathway">
    <text evidence="1">Carbohydrate acid metabolism.</text>
</comment>
<organism evidence="6 7">
    <name type="scientific">Pseudovibrio ascidiaceicola</name>
    <dbReference type="NCBI Taxonomy" id="285279"/>
    <lineage>
        <taxon>Bacteria</taxon>
        <taxon>Pseudomonadati</taxon>
        <taxon>Pseudomonadota</taxon>
        <taxon>Alphaproteobacteria</taxon>
        <taxon>Hyphomicrobiales</taxon>
        <taxon>Stappiaceae</taxon>
        <taxon>Pseudovibrio</taxon>
    </lineage>
</organism>
<protein>
    <submittedName>
        <fullName evidence="6">2-keto-3-deoxy-phosphogalactonate aldolase</fullName>
    </submittedName>
</protein>
<dbReference type="NCBIfam" id="NF006600">
    <property type="entry name" value="PRK09140.1"/>
    <property type="match status" value="1"/>
</dbReference>
<comment type="caution">
    <text evidence="6">The sequence shown here is derived from an EMBL/GenBank/DDBJ whole genome shotgun (WGS) entry which is preliminary data.</text>
</comment>
<dbReference type="CDD" id="cd00452">
    <property type="entry name" value="KDPG_aldolase"/>
    <property type="match status" value="1"/>
</dbReference>
<dbReference type="InterPro" id="IPR013785">
    <property type="entry name" value="Aldolase_TIM"/>
</dbReference>
<comment type="similarity">
    <text evidence="2">Belongs to the KHG/KDPG aldolase family.</text>
</comment>
<comment type="subunit">
    <text evidence="3">Homotrimer.</text>
</comment>
<dbReference type="EMBL" id="FOSK01000004">
    <property type="protein sequence ID" value="SFK31787.1"/>
    <property type="molecule type" value="Genomic_DNA"/>
</dbReference>
<dbReference type="Proteomes" id="UP000199598">
    <property type="component" value="Unassembled WGS sequence"/>
</dbReference>
<sequence>MTTVKQTPERNLMAILRGVKPTEILDIVEVLIEAGFSQIEVPLNSPDAINSIRMAQDKFGKLSAIGAGTVLTAEQVKQVRAAGGTFIVSPNYDEDVIRTTKAEGMASYPGVLTPTECFAALKAGADALKIFPAFQVGVKGIQAVRAVLPKETLVYAVGGVGPAEFAQYVEAGCQGFGMASNLYKPGHTAAQVSENAKEMVAAYDALKLGESA</sequence>
<evidence type="ECO:0000256" key="3">
    <source>
        <dbReference type="ARBA" id="ARBA00011233"/>
    </source>
</evidence>
<name>A0A1I3YIP2_9HYPH</name>
<dbReference type="PANTHER" id="PTHR30246:SF1">
    <property type="entry name" value="2-DEHYDRO-3-DEOXY-6-PHOSPHOGALACTONATE ALDOLASE-RELATED"/>
    <property type="match status" value="1"/>
</dbReference>
<evidence type="ECO:0000256" key="1">
    <source>
        <dbReference type="ARBA" id="ARBA00004761"/>
    </source>
</evidence>
<proteinExistence type="inferred from homology"/>
<dbReference type="SUPFAM" id="SSF51569">
    <property type="entry name" value="Aldolase"/>
    <property type="match status" value="1"/>
</dbReference>
<accession>A0A1I3YIP2</accession>
<keyword evidence="5" id="KW-0119">Carbohydrate metabolism</keyword>
<reference evidence="6 7" key="1">
    <citation type="submission" date="2016-10" db="EMBL/GenBank/DDBJ databases">
        <authorList>
            <person name="Varghese N."/>
            <person name="Submissions S."/>
        </authorList>
    </citation>
    <scope>NUCLEOTIDE SEQUENCE [LARGE SCALE GENOMIC DNA]</scope>
    <source>
        <strain evidence="6 7">DSM 16392</strain>
    </source>
</reference>
<evidence type="ECO:0000256" key="5">
    <source>
        <dbReference type="ARBA" id="ARBA00023277"/>
    </source>
</evidence>
<dbReference type="Pfam" id="PF01081">
    <property type="entry name" value="Aldolase"/>
    <property type="match status" value="1"/>
</dbReference>
<evidence type="ECO:0000256" key="4">
    <source>
        <dbReference type="ARBA" id="ARBA00023239"/>
    </source>
</evidence>
<evidence type="ECO:0000256" key="2">
    <source>
        <dbReference type="ARBA" id="ARBA00006906"/>
    </source>
</evidence>